<name>A0A833CBF1_9FIRM</name>
<dbReference type="AlphaFoldDB" id="A0A833CBF1"/>
<dbReference type="GeneID" id="83054517"/>
<sequence>MLPIKERARILVDQMKVNGIGETELPDNKAVFIYGVIPKENKLTNIEVKVNYDPELIERLWNGGIGMELPKSLRVIKSKDALILYNKSPKKKVVVKRNPNDADDLEKALAIAVLKWFGFSYGKLNKLKKKVITEKGE</sequence>
<dbReference type="RefSeq" id="WP_127007285.1">
    <property type="nucleotide sequence ID" value="NZ_CAUENZ010000007.1"/>
</dbReference>
<protein>
    <submittedName>
        <fullName evidence="1">Uncharacterized protein</fullName>
    </submittedName>
</protein>
<dbReference type="EMBL" id="WBKH01000005">
    <property type="protein sequence ID" value="KAB1478652.1"/>
    <property type="molecule type" value="Genomic_DNA"/>
</dbReference>
<evidence type="ECO:0000313" key="1">
    <source>
        <dbReference type="EMBL" id="KAB1478652.1"/>
    </source>
</evidence>
<evidence type="ECO:0000313" key="2">
    <source>
        <dbReference type="Proteomes" id="UP000434554"/>
    </source>
</evidence>
<proteinExistence type="predicted"/>
<comment type="caution">
    <text evidence="1">The sequence shown here is derived from an EMBL/GenBank/DDBJ whole genome shotgun (WGS) entry which is preliminary data.</text>
</comment>
<organism evidence="1 2">
    <name type="scientific">Veillonella seminalis</name>
    <dbReference type="NCBI Taxonomy" id="1502943"/>
    <lineage>
        <taxon>Bacteria</taxon>
        <taxon>Bacillati</taxon>
        <taxon>Bacillota</taxon>
        <taxon>Negativicutes</taxon>
        <taxon>Veillonellales</taxon>
        <taxon>Veillonellaceae</taxon>
        <taxon>Veillonella</taxon>
    </lineage>
</organism>
<accession>A0A833CBF1</accession>
<gene>
    <name evidence="1" type="ORF">F8R14_05670</name>
</gene>
<reference evidence="1 2" key="1">
    <citation type="submission" date="2019-09" db="EMBL/GenBank/DDBJ databases">
        <title>Draft genome sequence of 3 type strains from the CCUG.</title>
        <authorList>
            <person name="Pineiro-Iglesias B."/>
            <person name="Tunovic T."/>
            <person name="Unosson C."/>
            <person name="Inganas E."/>
            <person name="Ohlen M."/>
            <person name="Cardew S."/>
            <person name="Jensie-Markopoulos S."/>
            <person name="Salva-Serra F."/>
            <person name="Jaen-Luchoro D."/>
            <person name="Karlsson R."/>
            <person name="Svensson-Stadler L."/>
            <person name="Chun J."/>
            <person name="Moore E."/>
        </authorList>
    </citation>
    <scope>NUCLEOTIDE SEQUENCE [LARGE SCALE GENOMIC DNA]</scope>
    <source>
        <strain evidence="1 2">CCUG 65427</strain>
    </source>
</reference>
<dbReference type="Proteomes" id="UP000434554">
    <property type="component" value="Unassembled WGS sequence"/>
</dbReference>